<gene>
    <name evidence="1" type="ORF">UW23_C0024G0001</name>
</gene>
<reference evidence="1 2" key="1">
    <citation type="journal article" date="2015" name="Nature">
        <title>rRNA introns, odd ribosomes, and small enigmatic genomes across a large radiation of phyla.</title>
        <authorList>
            <person name="Brown C.T."/>
            <person name="Hug L.A."/>
            <person name="Thomas B.C."/>
            <person name="Sharon I."/>
            <person name="Castelle C.J."/>
            <person name="Singh A."/>
            <person name="Wilkins M.J."/>
            <person name="Williams K.H."/>
            <person name="Banfield J.F."/>
        </authorList>
    </citation>
    <scope>NUCLEOTIDE SEQUENCE [LARGE SCALE GENOMIC DNA]</scope>
</reference>
<name>A0A0G1GJ83_9BACT</name>
<organism evidence="1 2">
    <name type="scientific">Candidatus Collierbacteria bacterium GW2011_GWA1_44_12</name>
    <dbReference type="NCBI Taxonomy" id="1618376"/>
    <lineage>
        <taxon>Bacteria</taxon>
        <taxon>Candidatus Collieribacteriota</taxon>
    </lineage>
</organism>
<sequence length="483" mass="53728">MGERRHETRFGINADPAEIMDALRTKGQQEENKLEKKDITPETTWEEFRKNKQAEGANAETFLAFVRAKAESRGLPIEAIPKMGELGMVEITEEGRKAFRELARLAITELATHGMTERGPDGKMTLKTYSDTDGDACIYLCKLAGIVAKKNKKMGTEATKITYVDKGQGKEGAMVMDTSGREGVQFDAETETLYIDHHGDESPTGTSTAGYLYDTLWRAGLIDLDNVFEAAALEGAIEFVSAVDNGEYPGMHNPKAFLQSSKTMLGLSPYLNFTEIVDFFKKYRDPLEVLTDRQINEWNRGSGESILSRAEKRQERVENSINAIISLKAAEFDVESDKLGRILVDIGKQVPMGRDAAFGMGFDTYLMWNPDDDSFFVQSKKPLNVRFDQGFVVREKMWMKPRDGVALKITLKEVLEMLTGGEVKARGKLAEYLENGGENRENETDDPLKAFTDVLVGEPSNAETAETTLDAFTDVLEGGPAKE</sequence>
<protein>
    <submittedName>
        <fullName evidence="1">Uncharacterized protein</fullName>
    </submittedName>
</protein>
<feature type="non-terminal residue" evidence="1">
    <location>
        <position position="483"/>
    </location>
</feature>
<comment type="caution">
    <text evidence="1">The sequence shown here is derived from an EMBL/GenBank/DDBJ whole genome shotgun (WGS) entry which is preliminary data.</text>
</comment>
<dbReference type="EMBL" id="LCHN01000024">
    <property type="protein sequence ID" value="KKT35016.1"/>
    <property type="molecule type" value="Genomic_DNA"/>
</dbReference>
<accession>A0A0G1GJ83</accession>
<dbReference type="AlphaFoldDB" id="A0A0G1GJ83"/>
<proteinExistence type="predicted"/>
<evidence type="ECO:0000313" key="1">
    <source>
        <dbReference type="EMBL" id="KKT35016.1"/>
    </source>
</evidence>
<evidence type="ECO:0000313" key="2">
    <source>
        <dbReference type="Proteomes" id="UP000034069"/>
    </source>
</evidence>
<dbReference type="Proteomes" id="UP000034069">
    <property type="component" value="Unassembled WGS sequence"/>
</dbReference>